<evidence type="ECO:0000313" key="3">
    <source>
        <dbReference type="EMBL" id="QIG41471.1"/>
    </source>
</evidence>
<dbReference type="Pfam" id="PF08666">
    <property type="entry name" value="SAF"/>
    <property type="match status" value="1"/>
</dbReference>
<feature type="signal peptide" evidence="1">
    <location>
        <begin position="1"/>
        <end position="43"/>
    </location>
</feature>
<dbReference type="CDD" id="cd11614">
    <property type="entry name" value="SAF_CpaB_FlgA_like"/>
    <property type="match status" value="1"/>
</dbReference>
<evidence type="ECO:0000313" key="4">
    <source>
        <dbReference type="Proteomes" id="UP000502996"/>
    </source>
</evidence>
<feature type="chain" id="PRO_5026174476" evidence="1">
    <location>
        <begin position="44"/>
        <end position="210"/>
    </location>
</feature>
<dbReference type="EMBL" id="CP049257">
    <property type="protein sequence ID" value="QIG41471.1"/>
    <property type="molecule type" value="Genomic_DNA"/>
</dbReference>
<organism evidence="3 4">
    <name type="scientific">Nocardioides anomalus</name>
    <dbReference type="NCBI Taxonomy" id="2712223"/>
    <lineage>
        <taxon>Bacteria</taxon>
        <taxon>Bacillati</taxon>
        <taxon>Actinomycetota</taxon>
        <taxon>Actinomycetes</taxon>
        <taxon>Propionibacteriales</taxon>
        <taxon>Nocardioidaceae</taxon>
        <taxon>Nocardioides</taxon>
    </lineage>
</organism>
<gene>
    <name evidence="3" type="ORF">G5V58_00625</name>
</gene>
<evidence type="ECO:0000256" key="1">
    <source>
        <dbReference type="SAM" id="SignalP"/>
    </source>
</evidence>
<keyword evidence="1" id="KW-0732">Signal</keyword>
<accession>A0A6G6W803</accession>
<dbReference type="AlphaFoldDB" id="A0A6G6W803"/>
<reference evidence="3 4" key="1">
    <citation type="submission" date="2020-02" db="EMBL/GenBank/DDBJ databases">
        <title>Full genome sequence of Nocardioides sp. R-3366.</title>
        <authorList>
            <person name="Im W.-T."/>
        </authorList>
    </citation>
    <scope>NUCLEOTIDE SEQUENCE [LARGE SCALE GENOMIC DNA]</scope>
    <source>
        <strain evidence="3 4">R-3366</strain>
    </source>
</reference>
<sequence>MPTRLPRLRGSARRLRRLVLRRRRLLAALCALLAVWAGLRATAAPAPPSVAVTVAAHDLGAGTRLRPGDLTTVRLAPGTAPDGRVRDPTGHTLAGPLRRGQPVTDTALLGPALLRDRPDLVALPVRLPDTAMADLLRRGDSVDLVAADPQGGPATTVAREALVLALPPPPADAAADGLPGRLVLLGVRPVDVGPVSSASVTRFLTVAWSG</sequence>
<protein>
    <submittedName>
        <fullName evidence="3">Pilus assembly protein CpaB</fullName>
    </submittedName>
</protein>
<proteinExistence type="predicted"/>
<feature type="domain" description="SAF" evidence="2">
    <location>
        <begin position="50"/>
        <end position="109"/>
    </location>
</feature>
<dbReference type="SMART" id="SM00858">
    <property type="entry name" value="SAF"/>
    <property type="match status" value="1"/>
</dbReference>
<keyword evidence="4" id="KW-1185">Reference proteome</keyword>
<name>A0A6G6W803_9ACTN</name>
<dbReference type="RefSeq" id="WP_165227843.1">
    <property type="nucleotide sequence ID" value="NZ_CP049257.1"/>
</dbReference>
<evidence type="ECO:0000259" key="2">
    <source>
        <dbReference type="SMART" id="SM00858"/>
    </source>
</evidence>
<dbReference type="Proteomes" id="UP000502996">
    <property type="component" value="Chromosome"/>
</dbReference>
<dbReference type="KEGG" id="nano:G5V58_00625"/>
<dbReference type="InterPro" id="IPR013974">
    <property type="entry name" value="SAF"/>
</dbReference>